<dbReference type="OrthoDB" id="9801954at2"/>
<dbReference type="PANTHER" id="PTHR22916:SF3">
    <property type="entry name" value="UDP-GLCNAC:BETAGAL BETA-1,3-N-ACETYLGLUCOSAMINYLTRANSFERASE-LIKE PROTEIN 1"/>
    <property type="match status" value="1"/>
</dbReference>
<dbReference type="CDD" id="cd00761">
    <property type="entry name" value="Glyco_tranf_GTA_type"/>
    <property type="match status" value="1"/>
</dbReference>
<dbReference type="PANTHER" id="PTHR22916">
    <property type="entry name" value="GLYCOSYLTRANSFERASE"/>
    <property type="match status" value="1"/>
</dbReference>
<sequence>MFCAERQRLMPDFRLSLIVATYNLENMIEPALASIMPELRDAMELVIIDDGSTDGTREVIRRFLGNRLDQENIQLIEQPNGGVSAARNHGLRAARGEYIAFLDGDDLLLPGYGDRLFDILDHSTTLPDIVEFNAIRFDQVEGERFINSYPFNTTVVAPCEGEASEETFKRIFSHGWWFLWARIYRRELFEGLEFPLGRRYEDMFLLPQLYLRATRITAIETPLIAYRCNMESITRNPSQKDLEDIEAVIDYYLALARKSTSELTRTLALHVAFQATLFYKNINNDMYGYRRALPNIRRMVKKVGVSRRQHSIELPFNTRALFLSPELSNFYSFLKSTRFMARFRT</sequence>
<dbReference type="AlphaFoldDB" id="A0A5C1A5P8"/>
<keyword evidence="3" id="KW-1185">Reference proteome</keyword>
<dbReference type="GO" id="GO:0016758">
    <property type="term" value="F:hexosyltransferase activity"/>
    <property type="evidence" value="ECO:0007669"/>
    <property type="project" value="UniProtKB-ARBA"/>
</dbReference>
<dbReference type="Gene3D" id="3.90.550.10">
    <property type="entry name" value="Spore Coat Polysaccharide Biosynthesis Protein SpsA, Chain A"/>
    <property type="match status" value="1"/>
</dbReference>
<dbReference type="Pfam" id="PF00535">
    <property type="entry name" value="Glycos_transf_2"/>
    <property type="match status" value="1"/>
</dbReference>
<evidence type="ECO:0000313" key="3">
    <source>
        <dbReference type="Proteomes" id="UP000322553"/>
    </source>
</evidence>
<dbReference type="KEGG" id="kuy:FY550_14910"/>
<keyword evidence="2" id="KW-0808">Transferase</keyword>
<dbReference type="InterPro" id="IPR029044">
    <property type="entry name" value="Nucleotide-diphossugar_trans"/>
</dbReference>
<dbReference type="SUPFAM" id="SSF53448">
    <property type="entry name" value="Nucleotide-diphospho-sugar transferases"/>
    <property type="match status" value="1"/>
</dbReference>
<evidence type="ECO:0000259" key="1">
    <source>
        <dbReference type="Pfam" id="PF00535"/>
    </source>
</evidence>
<organism evidence="2 3">
    <name type="scientific">Kushneria phosphatilytica</name>
    <dbReference type="NCBI Taxonomy" id="657387"/>
    <lineage>
        <taxon>Bacteria</taxon>
        <taxon>Pseudomonadati</taxon>
        <taxon>Pseudomonadota</taxon>
        <taxon>Gammaproteobacteria</taxon>
        <taxon>Oceanospirillales</taxon>
        <taxon>Halomonadaceae</taxon>
        <taxon>Kushneria</taxon>
    </lineage>
</organism>
<dbReference type="InterPro" id="IPR001173">
    <property type="entry name" value="Glyco_trans_2-like"/>
</dbReference>
<gene>
    <name evidence="2" type="ORF">FY550_14910</name>
</gene>
<reference evidence="2 3" key="1">
    <citation type="submission" date="2019-08" db="EMBL/GenBank/DDBJ databases">
        <title>Complete genome sequence of Kushneria sp. YCWA18, a halophilic phosphate-solubilizing bacterium isolated from Daqiao saltern in China.</title>
        <authorList>
            <person name="Du G.-X."/>
            <person name="Qu L.-Y."/>
        </authorList>
    </citation>
    <scope>NUCLEOTIDE SEQUENCE [LARGE SCALE GENOMIC DNA]</scope>
    <source>
        <strain evidence="2 3">YCWA18</strain>
    </source>
</reference>
<accession>A0A5C1A5P8</accession>
<dbReference type="EMBL" id="CP043420">
    <property type="protein sequence ID" value="QEL12295.1"/>
    <property type="molecule type" value="Genomic_DNA"/>
</dbReference>
<evidence type="ECO:0000313" key="2">
    <source>
        <dbReference type="EMBL" id="QEL12295.1"/>
    </source>
</evidence>
<name>A0A5C1A5P8_9GAMM</name>
<feature type="domain" description="Glycosyltransferase 2-like" evidence="1">
    <location>
        <begin position="16"/>
        <end position="136"/>
    </location>
</feature>
<protein>
    <submittedName>
        <fullName evidence="2">Glycosyltransferase</fullName>
    </submittedName>
</protein>
<dbReference type="Proteomes" id="UP000322553">
    <property type="component" value="Chromosome"/>
</dbReference>
<proteinExistence type="predicted"/>